<dbReference type="InParanoid" id="A0A7J8J7T2"/>
<dbReference type="GO" id="GO:0005634">
    <property type="term" value="C:nucleus"/>
    <property type="evidence" value="ECO:0007669"/>
    <property type="project" value="TreeGrafter"/>
</dbReference>
<evidence type="ECO:0000256" key="1">
    <source>
        <dbReference type="SAM" id="MobiDB-lite"/>
    </source>
</evidence>
<keyword evidence="3" id="KW-1185">Reference proteome</keyword>
<dbReference type="PANTHER" id="PTHR22467">
    <property type="entry name" value="EZH INHIBITORY PROTEIN-RELATED"/>
    <property type="match status" value="1"/>
</dbReference>
<dbReference type="InterPro" id="IPR052882">
    <property type="entry name" value="EZH_Inhibitor"/>
</dbReference>
<comment type="caution">
    <text evidence="2">The sequence shown here is derived from an EMBL/GenBank/DDBJ whole genome shotgun (WGS) entry which is preliminary data.</text>
</comment>
<name>A0A7J8J7T2_MOLMO</name>
<gene>
    <name evidence="2" type="ORF">HJG59_009668</name>
</gene>
<dbReference type="Proteomes" id="UP000550707">
    <property type="component" value="Unassembled WGS sequence"/>
</dbReference>
<dbReference type="EMBL" id="JACASF010000002">
    <property type="protein sequence ID" value="KAF6492469.1"/>
    <property type="molecule type" value="Genomic_DNA"/>
</dbReference>
<feature type="compositionally biased region" description="Polar residues" evidence="1">
    <location>
        <begin position="117"/>
        <end position="133"/>
    </location>
</feature>
<dbReference type="PANTHER" id="PTHR22467:SF1">
    <property type="entry name" value="EZH INHIBITORY PROTEIN"/>
    <property type="match status" value="1"/>
</dbReference>
<feature type="region of interest" description="Disordered" evidence="1">
    <location>
        <begin position="1"/>
        <end position="185"/>
    </location>
</feature>
<reference evidence="2 3" key="1">
    <citation type="journal article" date="2020" name="Nature">
        <title>Six reference-quality genomes reveal evolution of bat adaptations.</title>
        <authorList>
            <person name="Jebb D."/>
            <person name="Huang Z."/>
            <person name="Pippel M."/>
            <person name="Hughes G.M."/>
            <person name="Lavrichenko K."/>
            <person name="Devanna P."/>
            <person name="Winkler S."/>
            <person name="Jermiin L.S."/>
            <person name="Skirmuntt E.C."/>
            <person name="Katzourakis A."/>
            <person name="Burkitt-Gray L."/>
            <person name="Ray D.A."/>
            <person name="Sullivan K.A.M."/>
            <person name="Roscito J.G."/>
            <person name="Kirilenko B.M."/>
            <person name="Davalos L.M."/>
            <person name="Corthals A.P."/>
            <person name="Power M.L."/>
            <person name="Jones G."/>
            <person name="Ransome R.D."/>
            <person name="Dechmann D.K.N."/>
            <person name="Locatelli A.G."/>
            <person name="Puechmaille S.J."/>
            <person name="Fedrigo O."/>
            <person name="Jarvis E.D."/>
            <person name="Hiller M."/>
            <person name="Vernes S.C."/>
            <person name="Myers E.W."/>
            <person name="Teeling E.C."/>
        </authorList>
    </citation>
    <scope>NUCLEOTIDE SEQUENCE [LARGE SCALE GENOMIC DNA]</scope>
    <source>
        <strain evidence="2">MMolMol1</strain>
        <tissue evidence="2">Muscle</tissue>
    </source>
</reference>
<evidence type="ECO:0000313" key="2">
    <source>
        <dbReference type="EMBL" id="KAF6492469.1"/>
    </source>
</evidence>
<dbReference type="AlphaFoldDB" id="A0A7J8J7T2"/>
<feature type="region of interest" description="Disordered" evidence="1">
    <location>
        <begin position="192"/>
        <end position="211"/>
    </location>
</feature>
<feature type="region of interest" description="Disordered" evidence="1">
    <location>
        <begin position="220"/>
        <end position="240"/>
    </location>
</feature>
<proteinExistence type="predicted"/>
<accession>A0A7J8J7T2</accession>
<feature type="compositionally biased region" description="Low complexity" evidence="1">
    <location>
        <begin position="42"/>
        <end position="53"/>
    </location>
</feature>
<protein>
    <submittedName>
        <fullName evidence="2">Uncharacterized protein</fullName>
    </submittedName>
</protein>
<organism evidence="2 3">
    <name type="scientific">Molossus molossus</name>
    <name type="common">Pallas' mastiff bat</name>
    <name type="synonym">Vespertilio molossus</name>
    <dbReference type="NCBI Taxonomy" id="27622"/>
    <lineage>
        <taxon>Eukaryota</taxon>
        <taxon>Metazoa</taxon>
        <taxon>Chordata</taxon>
        <taxon>Craniata</taxon>
        <taxon>Vertebrata</taxon>
        <taxon>Euteleostomi</taxon>
        <taxon>Mammalia</taxon>
        <taxon>Eutheria</taxon>
        <taxon>Laurasiatheria</taxon>
        <taxon>Chiroptera</taxon>
        <taxon>Yangochiroptera</taxon>
        <taxon>Molossidae</taxon>
        <taxon>Molossus</taxon>
    </lineage>
</organism>
<sequence length="365" mass="37717">MATQSCLAEEQKQPQEAPASPRSLPLPPSSPRARPSSRRQAPRASPGSRASQPGPHLRSQALPSAPGPALRSRTTLRGLAVQGRTSAPGLAPCRLPASASPLVTAPSHLAVEPPGFTASNHVSRSGTGLSSPGSFPGPAGYRQASRPGPALTGSALEPGPASYSPALNNHTCQPGPALGSNISGPSPSLRGWASWRSPAPPSSSSSSSSLGFVPWSCPVQRSAPSRHPSLPGPAGQRPPSRGLALGRLVFQCSSSSPDAEAPSLPSQQGWHVVHMCASSPSPPVGCLPVPQQFIDSYFTTSSHSTPPLFLASPLMVFLDRAPLPLPRIFLATAPFPPPVIFMAWPPSSLLALVALDQPCCGRWML</sequence>
<evidence type="ECO:0000313" key="3">
    <source>
        <dbReference type="Proteomes" id="UP000550707"/>
    </source>
</evidence>